<protein>
    <recommendedName>
        <fullName evidence="1">Immunity protein 35 domain-containing protein</fullName>
    </recommendedName>
</protein>
<accession>A0ABX2CMC3</accession>
<dbReference type="EMBL" id="JABFDN010000016">
    <property type="protein sequence ID" value="NPU69278.1"/>
    <property type="molecule type" value="Genomic_DNA"/>
</dbReference>
<dbReference type="InterPro" id="IPR029082">
    <property type="entry name" value="Imm35"/>
</dbReference>
<comment type="caution">
    <text evidence="2">The sequence shown here is derived from an EMBL/GenBank/DDBJ whole genome shotgun (WGS) entry which is preliminary data.</text>
</comment>
<evidence type="ECO:0000313" key="3">
    <source>
        <dbReference type="Proteomes" id="UP000886476"/>
    </source>
</evidence>
<sequence length="105" mass="11587">MDFEKAAALAAAWVELTSGGSARIQRELTIAKPYGWIFFYQSKAFLDGSDFSTRLAGNAPIIVDRDTLELRIAGNTAMPLAHHLAEYERTLPPASLQRAPQPPTW</sequence>
<keyword evidence="3" id="KW-1185">Reference proteome</keyword>
<name>A0ABX2CMC3_9BRAD</name>
<dbReference type="Pfam" id="PF15567">
    <property type="entry name" value="Imm35"/>
    <property type="match status" value="1"/>
</dbReference>
<feature type="domain" description="Immunity protein 35" evidence="1">
    <location>
        <begin position="5"/>
        <end position="80"/>
    </location>
</feature>
<reference evidence="2" key="1">
    <citation type="submission" date="2020-05" db="EMBL/GenBank/DDBJ databases">
        <title>Nod-independent and nitrogen-fixing Bradyrhizobium aeschynomene sp. nov. isolated from nodules of Aeschynomene indica.</title>
        <authorList>
            <person name="Zhang Z."/>
        </authorList>
    </citation>
    <scope>NUCLEOTIDE SEQUENCE</scope>
    <source>
        <strain evidence="2">83012</strain>
    </source>
</reference>
<evidence type="ECO:0000259" key="1">
    <source>
        <dbReference type="Pfam" id="PF15567"/>
    </source>
</evidence>
<gene>
    <name evidence="2" type="ORF">HL667_30035</name>
</gene>
<proteinExistence type="predicted"/>
<dbReference type="RefSeq" id="WP_172114339.1">
    <property type="nucleotide sequence ID" value="NZ_JABFDN010000016.1"/>
</dbReference>
<dbReference type="Proteomes" id="UP000886476">
    <property type="component" value="Unassembled WGS sequence"/>
</dbReference>
<organism evidence="2 3">
    <name type="scientific">Bradyrhizobium aeschynomenes</name>
    <dbReference type="NCBI Taxonomy" id="2734909"/>
    <lineage>
        <taxon>Bacteria</taxon>
        <taxon>Pseudomonadati</taxon>
        <taxon>Pseudomonadota</taxon>
        <taxon>Alphaproteobacteria</taxon>
        <taxon>Hyphomicrobiales</taxon>
        <taxon>Nitrobacteraceae</taxon>
        <taxon>Bradyrhizobium</taxon>
    </lineage>
</organism>
<evidence type="ECO:0000313" key="2">
    <source>
        <dbReference type="EMBL" id="NPU69278.1"/>
    </source>
</evidence>